<proteinExistence type="predicted"/>
<dbReference type="SUPFAM" id="SSF88713">
    <property type="entry name" value="Glycoside hydrolase/deacetylase"/>
    <property type="match status" value="1"/>
</dbReference>
<dbReference type="NCBIfam" id="NF003814">
    <property type="entry name" value="PRK05406.1-3"/>
    <property type="match status" value="1"/>
</dbReference>
<dbReference type="Pfam" id="PF03746">
    <property type="entry name" value="LamB_YcsF"/>
    <property type="match status" value="1"/>
</dbReference>
<dbReference type="AlphaFoldDB" id="A0A5B7YDB7"/>
<dbReference type="EMBL" id="CP039852">
    <property type="protein sequence ID" value="QCZ93697.1"/>
    <property type="molecule type" value="Genomic_DNA"/>
</dbReference>
<keyword evidence="2" id="KW-1185">Reference proteome</keyword>
<dbReference type="OrthoDB" id="9773478at2"/>
<dbReference type="RefSeq" id="WP_139756441.1">
    <property type="nucleotide sequence ID" value="NZ_CP039852.1"/>
</dbReference>
<dbReference type="NCBIfam" id="NF003816">
    <property type="entry name" value="PRK05406.1-5"/>
    <property type="match status" value="1"/>
</dbReference>
<dbReference type="PANTHER" id="PTHR30292:SF0">
    <property type="entry name" value="5-OXOPROLINASE SUBUNIT A"/>
    <property type="match status" value="1"/>
</dbReference>
<keyword evidence="1" id="KW-0378">Hydrolase</keyword>
<name>A0A5B7YDB7_9ALTE</name>
<dbReference type="InterPro" id="IPR005501">
    <property type="entry name" value="LamB/YcsF/PxpA-like"/>
</dbReference>
<dbReference type="Proteomes" id="UP000304912">
    <property type="component" value="Chromosome"/>
</dbReference>
<dbReference type="Gene3D" id="3.20.20.370">
    <property type="entry name" value="Glycoside hydrolase/deacetylase"/>
    <property type="match status" value="1"/>
</dbReference>
<sequence length="247" mass="26728">MLLNCDLGESYGAWKMPVDSAIMALIDQANIACGFHAGDPVALKHAISLAARHKVTIGAHPSYPDLQGFGRRSMTMKHDELVACLEYQVSALSGLASLYAQRLEYVKPHGALYHDMMQNENTRDAVFQAVSGIGGGTLKIMVQAHPAYQSIKDHAQTYGLDVMFEAFADRHYEADGYLMSRHKPGAVLDEAGAVKQAKQIIHDSSIVACDGTKLTMPVDTLCVHGDTQGAVQMASAIRQIIDEKGAQ</sequence>
<evidence type="ECO:0000313" key="2">
    <source>
        <dbReference type="Proteomes" id="UP000304912"/>
    </source>
</evidence>
<evidence type="ECO:0000313" key="1">
    <source>
        <dbReference type="EMBL" id="QCZ93697.1"/>
    </source>
</evidence>
<dbReference type="CDD" id="cd10787">
    <property type="entry name" value="LamB_YcsF_like"/>
    <property type="match status" value="1"/>
</dbReference>
<gene>
    <name evidence="1" type="primary">pxpA</name>
    <name evidence="1" type="ORF">FBQ74_09410</name>
</gene>
<dbReference type="GO" id="GO:0017168">
    <property type="term" value="F:5-oxoprolinase (ATP-hydrolyzing) activity"/>
    <property type="evidence" value="ECO:0007669"/>
    <property type="project" value="UniProtKB-EC"/>
</dbReference>
<accession>A0A5B7YDB7</accession>
<dbReference type="GO" id="GO:0005975">
    <property type="term" value="P:carbohydrate metabolic process"/>
    <property type="evidence" value="ECO:0007669"/>
    <property type="project" value="InterPro"/>
</dbReference>
<dbReference type="PANTHER" id="PTHR30292">
    <property type="entry name" value="UNCHARACTERIZED PROTEIN YBGL-RELATED"/>
    <property type="match status" value="1"/>
</dbReference>
<dbReference type="InterPro" id="IPR011330">
    <property type="entry name" value="Glyco_hydro/deAcase_b/a-brl"/>
</dbReference>
<protein>
    <submittedName>
        <fullName evidence="1">5-oxoprolinase subunit PxpA</fullName>
        <ecNumber evidence="1">3.5.2.9</ecNumber>
    </submittedName>
</protein>
<organism evidence="1 2">
    <name type="scientific">Salinimonas iocasae</name>
    <dbReference type="NCBI Taxonomy" id="2572577"/>
    <lineage>
        <taxon>Bacteria</taxon>
        <taxon>Pseudomonadati</taxon>
        <taxon>Pseudomonadota</taxon>
        <taxon>Gammaproteobacteria</taxon>
        <taxon>Alteromonadales</taxon>
        <taxon>Alteromonadaceae</taxon>
        <taxon>Alteromonas/Salinimonas group</taxon>
        <taxon>Salinimonas</taxon>
    </lineage>
</organism>
<dbReference type="EC" id="3.5.2.9" evidence="1"/>
<reference evidence="1 2" key="1">
    <citation type="submission" date="2019-04" db="EMBL/GenBank/DDBJ databases">
        <title>Salinimonas iocasae sp. nov., a halophilic bacterium isolated from the outer tube casing of tubeworms in Okinawa Trough.</title>
        <authorList>
            <person name="Zhang H."/>
            <person name="Wang H."/>
            <person name="Li C."/>
        </authorList>
    </citation>
    <scope>NUCLEOTIDE SEQUENCE [LARGE SCALE GENOMIC DNA]</scope>
    <source>
        <strain evidence="1 2">KX18D6</strain>
    </source>
</reference>
<dbReference type="KEGG" id="salk:FBQ74_09410"/>